<organism evidence="2 3">
    <name type="scientific">Arthrobacter sulfonylureivorans</name>
    <dbReference type="NCBI Taxonomy" id="2486855"/>
    <lineage>
        <taxon>Bacteria</taxon>
        <taxon>Bacillati</taxon>
        <taxon>Actinomycetota</taxon>
        <taxon>Actinomycetes</taxon>
        <taxon>Micrococcales</taxon>
        <taxon>Micrococcaceae</taxon>
        <taxon>Arthrobacter</taxon>
    </lineage>
</organism>
<evidence type="ECO:0000313" key="3">
    <source>
        <dbReference type="Proteomes" id="UP000829069"/>
    </source>
</evidence>
<dbReference type="RefSeq" id="WP_241912759.1">
    <property type="nucleotide sequence ID" value="NZ_CP093326.1"/>
</dbReference>
<name>A0ABY3W7C5_9MICC</name>
<dbReference type="EMBL" id="CP093326">
    <property type="protein sequence ID" value="UNK44237.1"/>
    <property type="molecule type" value="Genomic_DNA"/>
</dbReference>
<protein>
    <submittedName>
        <fullName evidence="2">SHOCT domain-containing protein</fullName>
    </submittedName>
</protein>
<keyword evidence="1" id="KW-1133">Transmembrane helix</keyword>
<feature type="transmembrane region" description="Helical" evidence="1">
    <location>
        <begin position="12"/>
        <end position="35"/>
    </location>
</feature>
<keyword evidence="3" id="KW-1185">Reference proteome</keyword>
<sequence>MMGFYGSPGMGWMWIFWILLIVGLVLLIILLVRLVGGGVSGRGTRATGGSRAREILAERYARGDLTAEEYREGLRTLDEAGE</sequence>
<proteinExistence type="predicted"/>
<evidence type="ECO:0000256" key="1">
    <source>
        <dbReference type="SAM" id="Phobius"/>
    </source>
</evidence>
<evidence type="ECO:0000313" key="2">
    <source>
        <dbReference type="EMBL" id="UNK44237.1"/>
    </source>
</evidence>
<accession>A0ABY3W7C5</accession>
<reference evidence="2 3" key="1">
    <citation type="submission" date="2022-03" db="EMBL/GenBank/DDBJ databases">
        <title>Isotopic signatures of nitrous oxide derived from detoxification processes.</title>
        <authorList>
            <person name="Behrendt U."/>
            <person name="Buchen C."/>
            <person name="Well R."/>
            <person name="Ulrich A."/>
            <person name="Rohe L."/>
            <person name="Kolb S."/>
            <person name="Schloter M."/>
            <person name="Horn M.A."/>
            <person name="Augustin J."/>
        </authorList>
    </citation>
    <scope>NUCLEOTIDE SEQUENCE [LARGE SCALE GENOMIC DNA]</scope>
    <source>
        <strain evidence="2 3">S4-C24</strain>
    </source>
</reference>
<keyword evidence="1" id="KW-0472">Membrane</keyword>
<gene>
    <name evidence="2" type="ORF">MNQ99_09430</name>
</gene>
<dbReference type="Proteomes" id="UP000829069">
    <property type="component" value="Chromosome"/>
</dbReference>
<keyword evidence="1" id="KW-0812">Transmembrane</keyword>